<evidence type="ECO:0000313" key="14">
    <source>
        <dbReference type="Proteomes" id="UP000024332"/>
    </source>
</evidence>
<dbReference type="AlphaFoldDB" id="A0A031LMF0"/>
<evidence type="ECO:0000256" key="1">
    <source>
        <dbReference type="ARBA" id="ARBA00004496"/>
    </source>
</evidence>
<dbReference type="InterPro" id="IPR004517">
    <property type="entry name" value="HisZ"/>
</dbReference>
<dbReference type="PANTHER" id="PTHR43707:SF1">
    <property type="entry name" value="HISTIDINE--TRNA LIGASE, MITOCHONDRIAL-RELATED"/>
    <property type="match status" value="1"/>
</dbReference>
<comment type="caution">
    <text evidence="13">The sequence shown here is derived from an EMBL/GenBank/DDBJ whole genome shotgun (WGS) entry which is preliminary data.</text>
</comment>
<evidence type="ECO:0000256" key="9">
    <source>
        <dbReference type="ARBA" id="ARBA00047639"/>
    </source>
</evidence>
<dbReference type="GO" id="GO:0000105">
    <property type="term" value="P:L-histidine biosynthetic process"/>
    <property type="evidence" value="ECO:0007669"/>
    <property type="project" value="InterPro"/>
</dbReference>
<organism evidence="13 14">
    <name type="scientific">Candidatus Acidianus copahuensis</name>
    <dbReference type="NCBI Taxonomy" id="1160895"/>
    <lineage>
        <taxon>Archaea</taxon>
        <taxon>Thermoproteota</taxon>
        <taxon>Thermoprotei</taxon>
        <taxon>Sulfolobales</taxon>
        <taxon>Sulfolobaceae</taxon>
        <taxon>Acidianus</taxon>
    </lineage>
</organism>
<evidence type="ECO:0000256" key="11">
    <source>
        <dbReference type="PIRSR" id="PIRSR001549-1"/>
    </source>
</evidence>
<dbReference type="GO" id="GO:0004821">
    <property type="term" value="F:histidine-tRNA ligase activity"/>
    <property type="evidence" value="ECO:0007669"/>
    <property type="project" value="UniProtKB-UniRule"/>
</dbReference>
<evidence type="ECO:0000313" key="13">
    <source>
        <dbReference type="EMBL" id="EZQ03040.1"/>
    </source>
</evidence>
<feature type="binding site" evidence="11">
    <location>
        <begin position="271"/>
        <end position="272"/>
    </location>
    <ligand>
        <name>L-histidine</name>
        <dbReference type="ChEBI" id="CHEBI:57595"/>
    </ligand>
</feature>
<feature type="binding site" evidence="11">
    <location>
        <position position="267"/>
    </location>
    <ligand>
        <name>L-histidine</name>
        <dbReference type="ChEBI" id="CHEBI:57595"/>
    </ligand>
</feature>
<evidence type="ECO:0000256" key="7">
    <source>
        <dbReference type="ARBA" id="ARBA00022917"/>
    </source>
</evidence>
<keyword evidence="14" id="KW-1185">Reference proteome</keyword>
<keyword evidence="4 10" id="KW-0436">Ligase</keyword>
<dbReference type="EMBL" id="JFZT01000048">
    <property type="protein sequence ID" value="EZQ03040.1"/>
    <property type="molecule type" value="Genomic_DNA"/>
</dbReference>
<dbReference type="InterPro" id="IPR006195">
    <property type="entry name" value="aa-tRNA-synth_II"/>
</dbReference>
<dbReference type="Proteomes" id="UP000024332">
    <property type="component" value="Unassembled WGS sequence"/>
</dbReference>
<feature type="binding site" evidence="11">
    <location>
        <position position="127"/>
    </location>
    <ligand>
        <name>L-histidine</name>
        <dbReference type="ChEBI" id="CHEBI:57595"/>
    </ligand>
</feature>
<dbReference type="Pfam" id="PF03129">
    <property type="entry name" value="HGTP_anticodon"/>
    <property type="match status" value="1"/>
</dbReference>
<dbReference type="Gene3D" id="3.40.50.800">
    <property type="entry name" value="Anticodon-binding domain"/>
    <property type="match status" value="1"/>
</dbReference>
<dbReference type="RefSeq" id="WP_048100091.1">
    <property type="nucleotide sequence ID" value="NZ_JFZT01000048.1"/>
</dbReference>
<evidence type="ECO:0000256" key="2">
    <source>
        <dbReference type="ARBA" id="ARBA00008226"/>
    </source>
</evidence>
<dbReference type="GO" id="GO:0005524">
    <property type="term" value="F:ATP binding"/>
    <property type="evidence" value="ECO:0007669"/>
    <property type="project" value="UniProtKB-UniRule"/>
</dbReference>
<dbReference type="HAMAP" id="MF_00127">
    <property type="entry name" value="His_tRNA_synth"/>
    <property type="match status" value="1"/>
</dbReference>
<dbReference type="OrthoDB" id="8659at2157"/>
<evidence type="ECO:0000256" key="4">
    <source>
        <dbReference type="ARBA" id="ARBA00022598"/>
    </source>
</evidence>
<dbReference type="InterPro" id="IPR004516">
    <property type="entry name" value="HisRS/HisZ"/>
</dbReference>
<dbReference type="InterPro" id="IPR015807">
    <property type="entry name" value="His-tRNA-ligase"/>
</dbReference>
<dbReference type="GO" id="GO:0006427">
    <property type="term" value="P:histidyl-tRNA aminoacylation"/>
    <property type="evidence" value="ECO:0007669"/>
    <property type="project" value="UniProtKB-UniRule"/>
</dbReference>
<evidence type="ECO:0000256" key="8">
    <source>
        <dbReference type="ARBA" id="ARBA00023146"/>
    </source>
</evidence>
<dbReference type="HAMAP" id="MF_00125">
    <property type="entry name" value="HisZ"/>
    <property type="match status" value="1"/>
</dbReference>
<gene>
    <name evidence="10" type="primary">hisS</name>
    <name evidence="13" type="ORF">CM19_09335</name>
</gene>
<dbReference type="SUPFAM" id="SSF55681">
    <property type="entry name" value="Class II aaRS and biotin synthetases"/>
    <property type="match status" value="1"/>
</dbReference>
<comment type="subcellular location">
    <subcellularLocation>
        <location evidence="1 10">Cytoplasm</location>
    </subcellularLocation>
</comment>
<dbReference type="SUPFAM" id="SSF52954">
    <property type="entry name" value="Class II aaRS ABD-related"/>
    <property type="match status" value="1"/>
</dbReference>
<accession>A0A031LMF0</accession>
<evidence type="ECO:0000256" key="10">
    <source>
        <dbReference type="HAMAP-Rule" id="MF_00127"/>
    </source>
</evidence>
<dbReference type="InterPro" id="IPR045864">
    <property type="entry name" value="aa-tRNA-synth_II/BPL/LPL"/>
</dbReference>
<dbReference type="PANTHER" id="PTHR43707">
    <property type="entry name" value="HISTIDYL-TRNA SYNTHETASE"/>
    <property type="match status" value="1"/>
</dbReference>
<sequence>MISYEPLRGTKDYFGKEAYEIEYIINSFIEVAEKAGYTEAITPLIEQFELFSLKGGEELRKTMYVFMDKGGREVALRPEITPSIVRLYLNSLQHFPKPMRLYYYGPVYRYDEPQYGRFREFRQAGVEMLGDDSILGDIDIIQLLLEFYKKINLTNIRIKINNIGIYRKIFKYIGVNDEEQEHILHLIDKGKVDDALYSIRADSKILEYIRLILNYNDVDINNVANVYNEVEGIKIPGLQEEFDRLKDLASIMNKMNVNYTINLGFVRGLAYYTGIIFEVEKPNLPFSIAGGGRYDSLVELYGGPYTPAIGFAIGIERTLAALTDKNIKSDINKIVIIFLDRDVIPYGLNIVEELRENNFYVTINTKDISLTKLIPFYAEQGYKYLLIIGKKEQENGSVTIKDLGGKAQQVIERRELINFLKLTLS</sequence>
<evidence type="ECO:0000256" key="5">
    <source>
        <dbReference type="ARBA" id="ARBA00022741"/>
    </source>
</evidence>
<evidence type="ECO:0000259" key="12">
    <source>
        <dbReference type="PROSITE" id="PS50862"/>
    </source>
</evidence>
<dbReference type="InterPro" id="IPR004154">
    <property type="entry name" value="Anticodon-bd"/>
</dbReference>
<dbReference type="PIRSF" id="PIRSF001549">
    <property type="entry name" value="His-tRNA_synth"/>
    <property type="match status" value="1"/>
</dbReference>
<dbReference type="PROSITE" id="PS50862">
    <property type="entry name" value="AA_TRNA_LIGASE_II"/>
    <property type="match status" value="1"/>
</dbReference>
<dbReference type="Pfam" id="PF13393">
    <property type="entry name" value="tRNA-synt_His"/>
    <property type="match status" value="1"/>
</dbReference>
<dbReference type="NCBIfam" id="TIGR00442">
    <property type="entry name" value="hisS"/>
    <property type="match status" value="1"/>
</dbReference>
<proteinExistence type="inferred from homology"/>
<dbReference type="CDD" id="cd00773">
    <property type="entry name" value="HisRS-like_core"/>
    <property type="match status" value="1"/>
</dbReference>
<evidence type="ECO:0000256" key="3">
    <source>
        <dbReference type="ARBA" id="ARBA00022490"/>
    </source>
</evidence>
<feature type="binding site" evidence="11">
    <location>
        <position position="123"/>
    </location>
    <ligand>
        <name>L-histidine</name>
        <dbReference type="ChEBI" id="CHEBI:57595"/>
    </ligand>
</feature>
<feature type="binding site" evidence="11">
    <location>
        <begin position="79"/>
        <end position="81"/>
    </location>
    <ligand>
        <name>L-histidine</name>
        <dbReference type="ChEBI" id="CHEBI:57595"/>
    </ligand>
</feature>
<reference evidence="13 14" key="1">
    <citation type="submission" date="2014-03" db="EMBL/GenBank/DDBJ databases">
        <title>Draft genome sequence of the novel thermoacidophilic archaea Acidianus copahuensis ALE1 strain, isolated from Copahue volcanic area in Neuquen Argentina.</title>
        <authorList>
            <person name="Urbieta M.S."/>
            <person name="Rascovan N."/>
            <person name="Castro C."/>
            <person name="Revale S."/>
            <person name="Giaveno M.A."/>
            <person name="Vazquez M.P."/>
            <person name="Donati E.R."/>
        </authorList>
    </citation>
    <scope>NUCLEOTIDE SEQUENCE [LARGE SCALE GENOMIC DNA]</scope>
    <source>
        <strain evidence="13 14">ALE1</strain>
    </source>
</reference>
<dbReference type="STRING" id="1160895.CM19_09335"/>
<dbReference type="InterPro" id="IPR036621">
    <property type="entry name" value="Anticodon-bd_dom_sf"/>
</dbReference>
<keyword evidence="6 10" id="KW-0067">ATP-binding</keyword>
<keyword evidence="5 10" id="KW-0547">Nucleotide-binding</keyword>
<comment type="similarity">
    <text evidence="2 10">Belongs to the class-II aminoacyl-tRNA synthetase family.</text>
</comment>
<keyword evidence="7 10" id="KW-0648">Protein biosynthesis</keyword>
<dbReference type="EC" id="6.1.1.21" evidence="10"/>
<feature type="binding site" evidence="11">
    <location>
        <position position="109"/>
    </location>
    <ligand>
        <name>L-histidine</name>
        <dbReference type="ChEBI" id="CHEBI:57595"/>
    </ligand>
</feature>
<comment type="catalytic activity">
    <reaction evidence="9 10">
        <text>tRNA(His) + L-histidine + ATP = L-histidyl-tRNA(His) + AMP + diphosphate + H(+)</text>
        <dbReference type="Rhea" id="RHEA:17313"/>
        <dbReference type="Rhea" id="RHEA-COMP:9665"/>
        <dbReference type="Rhea" id="RHEA-COMP:9689"/>
        <dbReference type="ChEBI" id="CHEBI:15378"/>
        <dbReference type="ChEBI" id="CHEBI:30616"/>
        <dbReference type="ChEBI" id="CHEBI:33019"/>
        <dbReference type="ChEBI" id="CHEBI:57595"/>
        <dbReference type="ChEBI" id="CHEBI:78442"/>
        <dbReference type="ChEBI" id="CHEBI:78527"/>
        <dbReference type="ChEBI" id="CHEBI:456215"/>
        <dbReference type="EC" id="6.1.1.21"/>
    </reaction>
</comment>
<dbReference type="GO" id="GO:0005737">
    <property type="term" value="C:cytoplasm"/>
    <property type="evidence" value="ECO:0007669"/>
    <property type="project" value="UniProtKB-SubCell"/>
</dbReference>
<protein>
    <recommendedName>
        <fullName evidence="10">Histidine--tRNA ligase</fullName>
        <ecNumber evidence="10">6.1.1.21</ecNumber>
    </recommendedName>
    <alternativeName>
        <fullName evidence="10">Histidyl-tRNA synthetase</fullName>
        <shortName evidence="10">HisRS</shortName>
    </alternativeName>
</protein>
<evidence type="ECO:0000256" key="6">
    <source>
        <dbReference type="ARBA" id="ARBA00022840"/>
    </source>
</evidence>
<dbReference type="Gene3D" id="3.30.930.10">
    <property type="entry name" value="Bira Bifunctional Protein, Domain 2"/>
    <property type="match status" value="1"/>
</dbReference>
<feature type="domain" description="Aminoacyl-transfer RNA synthetases class-II family profile" evidence="12">
    <location>
        <begin position="1"/>
        <end position="345"/>
    </location>
</feature>
<keyword evidence="3 10" id="KW-0963">Cytoplasm</keyword>
<dbReference type="InterPro" id="IPR041715">
    <property type="entry name" value="HisRS-like_core"/>
</dbReference>
<keyword evidence="8 10" id="KW-0030">Aminoacyl-tRNA synthetase</keyword>
<name>A0A031LMF0_9CREN</name>